<dbReference type="Proteomes" id="UP000465031">
    <property type="component" value="Chromosome"/>
</dbReference>
<dbReference type="Proteomes" id="UP000076717">
    <property type="component" value="Unassembled WGS sequence"/>
</dbReference>
<feature type="region of interest" description="Disordered" evidence="1">
    <location>
        <begin position="1"/>
        <end position="25"/>
    </location>
</feature>
<dbReference type="OrthoDB" id="5125405at2"/>
<dbReference type="EMBL" id="CP047186">
    <property type="protein sequence ID" value="QHC54701.1"/>
    <property type="molecule type" value="Genomic_DNA"/>
</dbReference>
<feature type="region of interest" description="Disordered" evidence="1">
    <location>
        <begin position="66"/>
        <end position="97"/>
    </location>
</feature>
<proteinExistence type="predicted"/>
<reference evidence="2 4" key="1">
    <citation type="submission" date="2015-08" db="EMBL/GenBank/DDBJ databases">
        <title>Draft Genome Sequence of Rathayibacter sp. Strain VKM Ac-2596 Isolated from Leaf Gall Induced by Plant-Parasitic Nematodes.</title>
        <authorList>
            <person name="Vasilenko O.V."/>
            <person name="Starodumova I.P."/>
            <person name="Tarlachkov S.V."/>
            <person name="Dorofeeva L.V."/>
            <person name="Evtushenko L.I."/>
        </authorList>
    </citation>
    <scope>NUCLEOTIDE SEQUENCE [LARGE SCALE GENOMIC DNA]</scope>
    <source>
        <strain evidence="2 4">VKM Ac-2596</strain>
    </source>
</reference>
<evidence type="ECO:0000313" key="5">
    <source>
        <dbReference type="Proteomes" id="UP000465031"/>
    </source>
</evidence>
<reference evidence="3" key="2">
    <citation type="submission" date="2019-12" db="EMBL/GenBank/DDBJ databases">
        <title>Complete and Draft Genome Sequences of New Strains and Members of Some Known Species of the Genus Rathayibacter isolated from Plants.</title>
        <authorList>
            <person name="Tarlachkov S.V."/>
            <person name="Starodumova I.P."/>
            <person name="Dorofeeva L.V."/>
            <person name="Prisyazhnaya N.V."/>
            <person name="Leyn S.A."/>
            <person name="Zlamal J.E."/>
            <person name="Elane M.L."/>
            <person name="Osterman A.L."/>
            <person name="Nadler S.A."/>
            <person name="Subbotin S.A."/>
            <person name="Evtushenko L.I."/>
        </authorList>
    </citation>
    <scope>NUCLEOTIDE SEQUENCE</scope>
    <source>
        <strain evidence="3">VKM Ac-2761</strain>
    </source>
</reference>
<dbReference type="AlphaFoldDB" id="A0A166I2N4"/>
<organism evidence="2 4">
    <name type="scientific">Rathayibacter tanaceti</name>
    <dbReference type="NCBI Taxonomy" id="1671680"/>
    <lineage>
        <taxon>Bacteria</taxon>
        <taxon>Bacillati</taxon>
        <taxon>Actinomycetota</taxon>
        <taxon>Actinomycetes</taxon>
        <taxon>Micrococcales</taxon>
        <taxon>Microbacteriaceae</taxon>
        <taxon>Rathayibacter</taxon>
    </lineage>
</organism>
<keyword evidence="4" id="KW-1185">Reference proteome</keyword>
<evidence type="ECO:0000313" key="2">
    <source>
        <dbReference type="EMBL" id="KZX21526.1"/>
    </source>
</evidence>
<dbReference type="RefSeq" id="WP_068209914.1">
    <property type="nucleotide sequence ID" value="NZ_CP047186.1"/>
</dbReference>
<evidence type="ECO:0000256" key="1">
    <source>
        <dbReference type="SAM" id="MobiDB-lite"/>
    </source>
</evidence>
<name>A0A166I2N4_9MICO</name>
<dbReference type="KEGG" id="rte:GSU10_02900"/>
<gene>
    <name evidence="2" type="ORF">ACH61_01324</name>
    <name evidence="3" type="ORF">GSU10_02900</name>
</gene>
<sequence>MSQVPMSPTPPPAPGPTQGSVPSRRPLGAGGWIAVGTSVAVGLAYTGVLGTFLALGVGTAFDVASDTAPTSAPGEPFGDATDDPFGSGDPLDPLYDYPGYQDGDAAQILGQPSSEDARRGTETAVAAVEASVLDGWTSADDEYYERAQNAYGGPSLLHDYISSTEYAAADVSSEGDKQAAVDRFTAALTPLGFDEVDVADTPEEWSEVGYVLDGELADDEASAALWIVTARSSAREVPSVELGLVDLDADTSGRVAEMLEGVGLSPEPQGAFLAGYANGLLEEGDRGEFTERMEEYGGVVTT</sequence>
<evidence type="ECO:0000313" key="3">
    <source>
        <dbReference type="EMBL" id="QHC54701.1"/>
    </source>
</evidence>
<evidence type="ECO:0000313" key="4">
    <source>
        <dbReference type="Proteomes" id="UP000076717"/>
    </source>
</evidence>
<dbReference type="EMBL" id="LIIN01000035">
    <property type="protein sequence ID" value="KZX21526.1"/>
    <property type="molecule type" value="Genomic_DNA"/>
</dbReference>
<accession>A0A166I2N4</accession>
<protein>
    <submittedName>
        <fullName evidence="2">Uncharacterized protein</fullName>
    </submittedName>
</protein>
<dbReference type="PATRIC" id="fig|1671680.3.peg.1402"/>
<reference evidence="5" key="3">
    <citation type="submission" date="2019-12" db="EMBL/GenBank/DDBJ databases">
        <title>Complete and draft genome sequences of new strains and members of some known species of the genus Rathayibacter isolated from plants.</title>
        <authorList>
            <person name="Tarlachkov S.V."/>
            <person name="Starodumova I.P."/>
            <person name="Dorofeeva L.V."/>
            <person name="Prisyazhnaya N.V."/>
            <person name="Leyn S."/>
            <person name="Zlamal J."/>
            <person name="Elan M."/>
            <person name="Osterman A.L."/>
            <person name="Nadler S."/>
            <person name="Subbotin S.A."/>
            <person name="Evtushenko L.I."/>
        </authorList>
    </citation>
    <scope>NUCLEOTIDE SEQUENCE [LARGE SCALE GENOMIC DNA]</scope>
    <source>
        <strain evidence="5">VKM Ac-2761</strain>
    </source>
</reference>